<evidence type="ECO:0000313" key="3">
    <source>
        <dbReference type="Proteomes" id="UP000029644"/>
    </source>
</evidence>
<name>A0A090VJ43_9FLAO</name>
<dbReference type="EMBL" id="BBNQ01000011">
    <property type="protein sequence ID" value="GAL63369.1"/>
    <property type="molecule type" value="Genomic_DNA"/>
</dbReference>
<proteinExistence type="predicted"/>
<dbReference type="Pfam" id="PF16344">
    <property type="entry name" value="FecR_C"/>
    <property type="match status" value="1"/>
</dbReference>
<dbReference type="AlphaFoldDB" id="A0A090VJ43"/>
<gene>
    <name evidence="2" type="ORF">JCM19300_1715</name>
</gene>
<protein>
    <recommendedName>
        <fullName evidence="1">Protein FecR C-terminal domain-containing protein</fullName>
    </recommendedName>
</protein>
<dbReference type="InterPro" id="IPR032508">
    <property type="entry name" value="FecR_C"/>
</dbReference>
<dbReference type="Proteomes" id="UP000029644">
    <property type="component" value="Unassembled WGS sequence"/>
</dbReference>
<dbReference type="RefSeq" id="WP_042505196.1">
    <property type="nucleotide sequence ID" value="NZ_BBNQ01000011.1"/>
</dbReference>
<comment type="caution">
    <text evidence="2">The sequence shown here is derived from an EMBL/GenBank/DDBJ whole genome shotgun (WGS) entry which is preliminary data.</text>
</comment>
<dbReference type="OrthoDB" id="1523735at2"/>
<reference evidence="2 3" key="1">
    <citation type="journal article" date="2014" name="Genome Announc.">
        <title>Draft Genome Sequences of Marine Flavobacterium Algibacter lectus Strains SS8 and NR4.</title>
        <authorList>
            <person name="Takatani N."/>
            <person name="Nakanishi M."/>
            <person name="Meirelles P."/>
            <person name="Mino S."/>
            <person name="Suda W."/>
            <person name="Oshima K."/>
            <person name="Hattori M."/>
            <person name="Ohkuma M."/>
            <person name="Hosokawa M."/>
            <person name="Miyashita K."/>
            <person name="Thompson F.L."/>
            <person name="Niwa A."/>
            <person name="Sawabe T."/>
            <person name="Sawabe T."/>
        </authorList>
    </citation>
    <scope>NUCLEOTIDE SEQUENCE [LARGE SCALE GENOMIC DNA]</scope>
    <source>
        <strain evidence="2 3">JCM 19300</strain>
    </source>
</reference>
<evidence type="ECO:0000313" key="2">
    <source>
        <dbReference type="EMBL" id="GAL63369.1"/>
    </source>
</evidence>
<sequence>MATWSKKNGNVEVKNVDTDNYTLWTSGLLYFESESVINIIRKIERFYNIDIVLDEKLDIYKIKISGKLDLNDKIEKTLQNLMFITKFKIELIDDKYIIK</sequence>
<evidence type="ECO:0000259" key="1">
    <source>
        <dbReference type="Pfam" id="PF16344"/>
    </source>
</evidence>
<organism evidence="2 3">
    <name type="scientific">Algibacter lectus</name>
    <dbReference type="NCBI Taxonomy" id="221126"/>
    <lineage>
        <taxon>Bacteria</taxon>
        <taxon>Pseudomonadati</taxon>
        <taxon>Bacteroidota</taxon>
        <taxon>Flavobacteriia</taxon>
        <taxon>Flavobacteriales</taxon>
        <taxon>Flavobacteriaceae</taxon>
        <taxon>Algibacter</taxon>
    </lineage>
</organism>
<feature type="domain" description="Protein FecR C-terminal" evidence="1">
    <location>
        <begin position="29"/>
        <end position="98"/>
    </location>
</feature>
<dbReference type="Gene3D" id="3.55.50.30">
    <property type="match status" value="1"/>
</dbReference>
<accession>A0A090VJ43</accession>